<dbReference type="GO" id="GO:0070988">
    <property type="term" value="P:demethylation"/>
    <property type="evidence" value="ECO:0007669"/>
    <property type="project" value="InterPro"/>
</dbReference>
<comment type="similarity">
    <text evidence="2">Belongs to the iron/ascorbate-dependent oxidoreductase family.</text>
</comment>
<sequence>MSGKPRPCGCKGYRSCLLCERELNLLPFKDDIFTADSLKEQGIPSYIYCPLCNLAWPGWDYDPTEHPNHSGEAIAFPGIYIQPEFFTEKEMTELMNSFDSIPWESSVSGRRKQNFGPKTNFKKRKLQLGSFKGVPSFSRLFHERIQCVPLLKDYHTIEQCSLEYDPGRGASIEPHIDDCWVWGERIVTLNLAGDSFLTMTKYHGGDDKYNLQEVDVELPKAEDIPDICVRIPQPARSLVVIYGSARYQWLHCVLRRDIKERRVCIALREFTKQFLDPNDSMGQAILKTASNYFDCDKQC</sequence>
<dbReference type="InterPro" id="IPR032857">
    <property type="entry name" value="ALKBH4"/>
</dbReference>
<comment type="caution">
    <text evidence="4">The sequence shown here is derived from an EMBL/GenBank/DDBJ whole genome shotgun (WGS) entry which is preliminary data.</text>
</comment>
<keyword evidence="2" id="KW-0408">Iron</keyword>
<name>A0A164SGQ8_9CRUS</name>
<protein>
    <submittedName>
        <fullName evidence="4">Alpha-ketoglutarate-dependent dioxygenase alkB</fullName>
    </submittedName>
</protein>
<evidence type="ECO:0000256" key="2">
    <source>
        <dbReference type="RuleBase" id="RU003682"/>
    </source>
</evidence>
<accession>A0A164SGQ8</accession>
<dbReference type="GO" id="GO:0051213">
    <property type="term" value="F:dioxygenase activity"/>
    <property type="evidence" value="ECO:0007669"/>
    <property type="project" value="UniProtKB-KW"/>
</dbReference>
<dbReference type="PROSITE" id="PS51471">
    <property type="entry name" value="FE2OG_OXY"/>
    <property type="match status" value="1"/>
</dbReference>
<keyword evidence="2" id="KW-0560">Oxidoreductase</keyword>
<evidence type="ECO:0000313" key="5">
    <source>
        <dbReference type="Proteomes" id="UP000076858"/>
    </source>
</evidence>
<dbReference type="STRING" id="35525.A0A164SGQ8"/>
<organism evidence="4 5">
    <name type="scientific">Daphnia magna</name>
    <dbReference type="NCBI Taxonomy" id="35525"/>
    <lineage>
        <taxon>Eukaryota</taxon>
        <taxon>Metazoa</taxon>
        <taxon>Ecdysozoa</taxon>
        <taxon>Arthropoda</taxon>
        <taxon>Crustacea</taxon>
        <taxon>Branchiopoda</taxon>
        <taxon>Diplostraca</taxon>
        <taxon>Cladocera</taxon>
        <taxon>Anomopoda</taxon>
        <taxon>Daphniidae</taxon>
        <taxon>Daphnia</taxon>
    </lineage>
</organism>
<dbReference type="GO" id="GO:0032451">
    <property type="term" value="F:demethylase activity"/>
    <property type="evidence" value="ECO:0007669"/>
    <property type="project" value="TreeGrafter"/>
</dbReference>
<dbReference type="InterPro" id="IPR037151">
    <property type="entry name" value="AlkB-like_sf"/>
</dbReference>
<dbReference type="AlphaFoldDB" id="A0A164SGQ8"/>
<dbReference type="SUPFAM" id="SSF51197">
    <property type="entry name" value="Clavaminate synthase-like"/>
    <property type="match status" value="1"/>
</dbReference>
<evidence type="ECO:0000259" key="3">
    <source>
        <dbReference type="PROSITE" id="PS51471"/>
    </source>
</evidence>
<keyword evidence="4" id="KW-0223">Dioxygenase</keyword>
<feature type="domain" description="Fe2OG dioxygenase" evidence="3">
    <location>
        <begin position="156"/>
        <end position="271"/>
    </location>
</feature>
<gene>
    <name evidence="4" type="ORF">APZ42_026123</name>
</gene>
<dbReference type="Gene3D" id="2.60.120.590">
    <property type="entry name" value="Alpha-ketoglutarate-dependent dioxygenase AlkB-like"/>
    <property type="match status" value="1"/>
</dbReference>
<dbReference type="InterPro" id="IPR005123">
    <property type="entry name" value="Oxoglu/Fe-dep_dioxygenase_dom"/>
</dbReference>
<proteinExistence type="inferred from homology"/>
<evidence type="ECO:0000313" key="4">
    <source>
        <dbReference type="EMBL" id="KZS09615.1"/>
    </source>
</evidence>
<keyword evidence="2" id="KW-0479">Metal-binding</keyword>
<dbReference type="Proteomes" id="UP000076858">
    <property type="component" value="Unassembled WGS sequence"/>
</dbReference>
<dbReference type="PANTHER" id="PTHR12463">
    <property type="entry name" value="OXYGENASE-RELATED"/>
    <property type="match status" value="1"/>
</dbReference>
<evidence type="ECO:0000256" key="1">
    <source>
        <dbReference type="ARBA" id="ARBA00001954"/>
    </source>
</evidence>
<comment type="cofactor">
    <cofactor evidence="1">
        <name>Fe(2+)</name>
        <dbReference type="ChEBI" id="CHEBI:29033"/>
    </cofactor>
</comment>
<dbReference type="GO" id="GO:0046872">
    <property type="term" value="F:metal ion binding"/>
    <property type="evidence" value="ECO:0007669"/>
    <property type="project" value="UniProtKB-KW"/>
</dbReference>
<reference evidence="4 5" key="1">
    <citation type="submission" date="2016-03" db="EMBL/GenBank/DDBJ databases">
        <title>EvidentialGene: Evidence-directed Construction of Genes on Genomes.</title>
        <authorList>
            <person name="Gilbert D.G."/>
            <person name="Choi J.-H."/>
            <person name="Mockaitis K."/>
            <person name="Colbourne J."/>
            <person name="Pfrender M."/>
        </authorList>
    </citation>
    <scope>NUCLEOTIDE SEQUENCE [LARGE SCALE GENOMIC DNA]</scope>
    <source>
        <strain evidence="4 5">Xinb3</strain>
        <tissue evidence="4">Complete organism</tissue>
    </source>
</reference>
<keyword evidence="5" id="KW-1185">Reference proteome</keyword>
<dbReference type="OrthoDB" id="442860at2759"/>
<dbReference type="PANTHER" id="PTHR12463:SF0">
    <property type="entry name" value="ALPHA-KETOGLUTARATE-DEPENDENT DIOXYGENASE ALKB HOMOLOG 4"/>
    <property type="match status" value="1"/>
</dbReference>
<dbReference type="EMBL" id="LRGB01002019">
    <property type="protein sequence ID" value="KZS09615.1"/>
    <property type="molecule type" value="Genomic_DNA"/>
</dbReference>